<feature type="region of interest" description="Disordered" evidence="1">
    <location>
        <begin position="56"/>
        <end position="134"/>
    </location>
</feature>
<organism evidence="3 4">
    <name type="scientific">Cylindrobasidium torrendii FP15055 ss-10</name>
    <dbReference type="NCBI Taxonomy" id="1314674"/>
    <lineage>
        <taxon>Eukaryota</taxon>
        <taxon>Fungi</taxon>
        <taxon>Dikarya</taxon>
        <taxon>Basidiomycota</taxon>
        <taxon>Agaricomycotina</taxon>
        <taxon>Agaricomycetes</taxon>
        <taxon>Agaricomycetidae</taxon>
        <taxon>Agaricales</taxon>
        <taxon>Marasmiineae</taxon>
        <taxon>Physalacriaceae</taxon>
        <taxon>Cylindrobasidium</taxon>
    </lineage>
</organism>
<name>A0A0D7BG12_9AGAR</name>
<feature type="region of interest" description="Disordered" evidence="1">
    <location>
        <begin position="274"/>
        <end position="313"/>
    </location>
</feature>
<keyword evidence="4" id="KW-1185">Reference proteome</keyword>
<dbReference type="Proteomes" id="UP000054007">
    <property type="component" value="Unassembled WGS sequence"/>
</dbReference>
<evidence type="ECO:0000256" key="2">
    <source>
        <dbReference type="SAM" id="SignalP"/>
    </source>
</evidence>
<gene>
    <name evidence="3" type="ORF">CYLTODRAFT_258889</name>
</gene>
<dbReference type="EMBL" id="KN880500">
    <property type="protein sequence ID" value="KIY68571.1"/>
    <property type="molecule type" value="Genomic_DNA"/>
</dbReference>
<feature type="chain" id="PRO_5002317037" evidence="2">
    <location>
        <begin position="23"/>
        <end position="313"/>
    </location>
</feature>
<evidence type="ECO:0000313" key="4">
    <source>
        <dbReference type="Proteomes" id="UP000054007"/>
    </source>
</evidence>
<keyword evidence="2" id="KW-0732">Signal</keyword>
<evidence type="ECO:0000256" key="1">
    <source>
        <dbReference type="SAM" id="MobiDB-lite"/>
    </source>
</evidence>
<proteinExistence type="predicted"/>
<feature type="signal peptide" evidence="2">
    <location>
        <begin position="1"/>
        <end position="22"/>
    </location>
</feature>
<accession>A0A0D7BG12</accession>
<feature type="compositionally biased region" description="Polar residues" evidence="1">
    <location>
        <begin position="73"/>
        <end position="98"/>
    </location>
</feature>
<sequence>MRLRAWVRPLVCPLYIFELATATPLNSGARCSPNFVQDREHQGHPCRCLHCASTVSPPGPSTARRRRARSDVDIQSLTSSDDSQSRQHSPSVSTSSSDIGPMFPPIPAPDAIGPRERGRIPTAEPEGYPVQDFEPRSHSGFTPNGRPFAYQYPVIGSSHCPPPSQPYPSPTPRATTRSRHVIERLDVGLGLHGASAHRSRPMYTLPRPTLPALSTQNWYTPYSHHRCPPQPRIPYICRSATPVQRSCSPPCILPPLSSSSSSYASLSQRSMSVEPACTEEATVTMPFPSPPPPPKYRIIRWGPNGRQEGDALS</sequence>
<reference evidence="3 4" key="1">
    <citation type="journal article" date="2015" name="Fungal Genet. Biol.">
        <title>Evolution of novel wood decay mechanisms in Agaricales revealed by the genome sequences of Fistulina hepatica and Cylindrobasidium torrendii.</title>
        <authorList>
            <person name="Floudas D."/>
            <person name="Held B.W."/>
            <person name="Riley R."/>
            <person name="Nagy L.G."/>
            <person name="Koehler G."/>
            <person name="Ransdell A.S."/>
            <person name="Younus H."/>
            <person name="Chow J."/>
            <person name="Chiniquy J."/>
            <person name="Lipzen A."/>
            <person name="Tritt A."/>
            <person name="Sun H."/>
            <person name="Haridas S."/>
            <person name="LaButti K."/>
            <person name="Ohm R.A."/>
            <person name="Kues U."/>
            <person name="Blanchette R.A."/>
            <person name="Grigoriev I.V."/>
            <person name="Minto R.E."/>
            <person name="Hibbett D.S."/>
        </authorList>
    </citation>
    <scope>NUCLEOTIDE SEQUENCE [LARGE SCALE GENOMIC DNA]</scope>
    <source>
        <strain evidence="3 4">FP15055 ss-10</strain>
    </source>
</reference>
<evidence type="ECO:0000313" key="3">
    <source>
        <dbReference type="EMBL" id="KIY68571.1"/>
    </source>
</evidence>
<protein>
    <submittedName>
        <fullName evidence="3">Uncharacterized protein</fullName>
    </submittedName>
</protein>
<dbReference type="AlphaFoldDB" id="A0A0D7BG12"/>